<evidence type="ECO:0000313" key="2">
    <source>
        <dbReference type="Proteomes" id="UP000248168"/>
    </source>
</evidence>
<reference evidence="2" key="1">
    <citation type="submission" date="2018-04" db="EMBL/GenBank/DDBJ databases">
        <authorList>
            <person name="Lucker S."/>
            <person name="Sakoula D."/>
        </authorList>
    </citation>
    <scope>NUCLEOTIDE SEQUENCE [LARGE SCALE GENOMIC DNA]</scope>
</reference>
<gene>
    <name evidence="1" type="ORF">NITLEN_10674</name>
</gene>
<dbReference type="Proteomes" id="UP000248168">
    <property type="component" value="Unassembled WGS sequence"/>
</dbReference>
<organism evidence="1 2">
    <name type="scientific">Nitrospira lenta</name>
    <dbReference type="NCBI Taxonomy" id="1436998"/>
    <lineage>
        <taxon>Bacteria</taxon>
        <taxon>Pseudomonadati</taxon>
        <taxon>Nitrospirota</taxon>
        <taxon>Nitrospiria</taxon>
        <taxon>Nitrospirales</taxon>
        <taxon>Nitrospiraceae</taxon>
        <taxon>Nitrospira</taxon>
    </lineage>
</organism>
<dbReference type="PANTHER" id="PTHR34374">
    <property type="entry name" value="LARGE RIBOSOMAL RNA SUBUNIT ACCUMULATION PROTEIN YCED HOMOLOG 1, CHLOROPLASTIC"/>
    <property type="match status" value="1"/>
</dbReference>
<name>A0A330L1F1_9BACT</name>
<dbReference type="PANTHER" id="PTHR34374:SF1">
    <property type="entry name" value="LARGE RIBOSOMAL RNA SUBUNIT ACCUMULATION PROTEIN YCED HOMOLOG 1, CHLOROPLASTIC"/>
    <property type="match status" value="1"/>
</dbReference>
<dbReference type="Pfam" id="PF02620">
    <property type="entry name" value="YceD"/>
    <property type="match status" value="1"/>
</dbReference>
<dbReference type="EMBL" id="OUNR01000001">
    <property type="protein sequence ID" value="SPP63588.1"/>
    <property type="molecule type" value="Genomic_DNA"/>
</dbReference>
<evidence type="ECO:0008006" key="3">
    <source>
        <dbReference type="Google" id="ProtNLM"/>
    </source>
</evidence>
<keyword evidence="2" id="KW-1185">Reference proteome</keyword>
<evidence type="ECO:0000313" key="1">
    <source>
        <dbReference type="EMBL" id="SPP63588.1"/>
    </source>
</evidence>
<accession>A0A330L1F1</accession>
<sequence>MDLLTPHLADITADGLSLTGDVTAEELGLVEADTQLDGALAVGLDLSKVERTICVTGVVEGTAIRECVRCLTHFSEPLAFALRVVYEPEPKIVPPAAKRVDHRKKAVEPVEVEPDETDDEIYHYEGDHLELAPMLREQVILSNPMHPLCKDDCAGLCPHCGKNLNEGRCACPAEAPTNPFQILRNVKTEQK</sequence>
<protein>
    <recommendedName>
        <fullName evidence="3">DUF177 domain-containing protein</fullName>
    </recommendedName>
</protein>
<dbReference type="InterPro" id="IPR003772">
    <property type="entry name" value="YceD"/>
</dbReference>
<proteinExistence type="predicted"/>
<dbReference type="AlphaFoldDB" id="A0A330L1F1"/>
<dbReference type="InParanoid" id="A0A330L1F1"/>